<protein>
    <submittedName>
        <fullName evidence="1">Uncharacterized protein</fullName>
    </submittedName>
</protein>
<proteinExistence type="predicted"/>
<accession>A0A7M5TV73</accession>
<sequence length="245" mass="28030">VTRYRVTWAIKRNPKRLKCPNKTSFVKLGTTLIRDKTRNISKPLIFKVSQSCYGESSKALNQKSLVDFTKNNLPWSEVKLTKIQKGRYNRPPVVANGYEVVVMEGCRETVKIPVFDPDGNEIKCKLLKTTFECRSKDCNQLSYFIVDEINCMITFTGAKPNASTNHHTMSMHIEDFDQSESSITGLSQSLSRVRFDMKIKFLSRKTTECGNRPKLIRTPFENCRSVKIGERLKLKFGAKENADDS</sequence>
<evidence type="ECO:0000313" key="2">
    <source>
        <dbReference type="Proteomes" id="UP000594262"/>
    </source>
</evidence>
<dbReference type="EnsemblMetazoa" id="CLYHEMT002401.4">
    <property type="protein sequence ID" value="CLYHEMP002401.4"/>
    <property type="gene ID" value="CLYHEMG002401"/>
</dbReference>
<dbReference type="OrthoDB" id="5985599at2759"/>
<name>A0A7M5TV73_9CNID</name>
<organism evidence="1 2">
    <name type="scientific">Clytia hemisphaerica</name>
    <dbReference type="NCBI Taxonomy" id="252671"/>
    <lineage>
        <taxon>Eukaryota</taxon>
        <taxon>Metazoa</taxon>
        <taxon>Cnidaria</taxon>
        <taxon>Hydrozoa</taxon>
        <taxon>Hydroidolina</taxon>
        <taxon>Leptothecata</taxon>
        <taxon>Obeliida</taxon>
        <taxon>Clytiidae</taxon>
        <taxon>Clytia</taxon>
    </lineage>
</organism>
<keyword evidence="2" id="KW-1185">Reference proteome</keyword>
<evidence type="ECO:0000313" key="1">
    <source>
        <dbReference type="EnsemblMetazoa" id="CLYHEMP002401.4"/>
    </source>
</evidence>
<dbReference type="AlphaFoldDB" id="A0A7M5TV73"/>
<reference evidence="1" key="1">
    <citation type="submission" date="2021-01" db="UniProtKB">
        <authorList>
            <consortium name="EnsemblMetazoa"/>
        </authorList>
    </citation>
    <scope>IDENTIFICATION</scope>
</reference>
<dbReference type="Proteomes" id="UP000594262">
    <property type="component" value="Unplaced"/>
</dbReference>